<dbReference type="EMBL" id="JADCSA010000007">
    <property type="protein sequence ID" value="MBE7324722.1"/>
    <property type="molecule type" value="Genomic_DNA"/>
</dbReference>
<reference evidence="1 2" key="1">
    <citation type="submission" date="2020-10" db="EMBL/GenBank/DDBJ databases">
        <title>Nocardioides sp. isolated from sludge.</title>
        <authorList>
            <person name="Zhang X."/>
        </authorList>
    </citation>
    <scope>NUCLEOTIDE SEQUENCE [LARGE SCALE GENOMIC DNA]</scope>
    <source>
        <strain evidence="1 2">Y6</strain>
    </source>
</reference>
<organism evidence="1 2">
    <name type="scientific">Nocardioides malaquae</name>
    <dbReference type="NCBI Taxonomy" id="2773426"/>
    <lineage>
        <taxon>Bacteria</taxon>
        <taxon>Bacillati</taxon>
        <taxon>Actinomycetota</taxon>
        <taxon>Actinomycetes</taxon>
        <taxon>Propionibacteriales</taxon>
        <taxon>Nocardioidaceae</taxon>
        <taxon>Nocardioides</taxon>
    </lineage>
</organism>
<accession>A0ABR9RU54</accession>
<protein>
    <submittedName>
        <fullName evidence="1">Uncharacterized protein</fullName>
    </submittedName>
</protein>
<comment type="caution">
    <text evidence="1">The sequence shown here is derived from an EMBL/GenBank/DDBJ whole genome shotgun (WGS) entry which is preliminary data.</text>
</comment>
<keyword evidence="2" id="KW-1185">Reference proteome</keyword>
<dbReference type="Proteomes" id="UP000756387">
    <property type="component" value="Unassembled WGS sequence"/>
</dbReference>
<proteinExistence type="predicted"/>
<evidence type="ECO:0000313" key="1">
    <source>
        <dbReference type="EMBL" id="MBE7324722.1"/>
    </source>
</evidence>
<name>A0ABR9RU54_9ACTN</name>
<sequence>MTVFLAWTSDVVTPEEVGRLEGPWREVRPVAPGLLLVESDETLSPVYHALKWSLTEGAALVVTPVLERPKLKGVAPGTTTWLRERTPKSLDPAD</sequence>
<gene>
    <name evidence="1" type="ORF">IEQ44_08655</name>
</gene>
<dbReference type="RefSeq" id="WP_193638059.1">
    <property type="nucleotide sequence ID" value="NZ_JADCSA010000007.1"/>
</dbReference>
<evidence type="ECO:0000313" key="2">
    <source>
        <dbReference type="Proteomes" id="UP000756387"/>
    </source>
</evidence>